<proteinExistence type="predicted"/>
<keyword evidence="2" id="KW-0547">Nucleotide-binding</keyword>
<dbReference type="GO" id="GO:0070740">
    <property type="term" value="F:tubulin-glutamic acid ligase activity"/>
    <property type="evidence" value="ECO:0007669"/>
    <property type="project" value="TreeGrafter"/>
</dbReference>
<protein>
    <submittedName>
        <fullName evidence="4">Uncharacterized protein</fullName>
    </submittedName>
</protein>
<dbReference type="Gene3D" id="3.30.470.20">
    <property type="entry name" value="ATP-grasp fold, B domain"/>
    <property type="match status" value="1"/>
</dbReference>
<dbReference type="EMBL" id="CAJOBC010145972">
    <property type="protein sequence ID" value="CAF4660433.1"/>
    <property type="molecule type" value="Genomic_DNA"/>
</dbReference>
<gene>
    <name evidence="4" type="ORF">SRO942_LOCUS50624</name>
</gene>
<reference evidence="4" key="1">
    <citation type="submission" date="2021-02" db="EMBL/GenBank/DDBJ databases">
        <authorList>
            <person name="Nowell W R."/>
        </authorList>
    </citation>
    <scope>NUCLEOTIDE SEQUENCE</scope>
</reference>
<evidence type="ECO:0000256" key="1">
    <source>
        <dbReference type="ARBA" id="ARBA00022598"/>
    </source>
</evidence>
<dbReference type="AlphaFoldDB" id="A0A8S2ZZW3"/>
<dbReference type="Pfam" id="PF03133">
    <property type="entry name" value="TTL"/>
    <property type="match status" value="1"/>
</dbReference>
<comment type="caution">
    <text evidence="4">The sequence shown here is derived from an EMBL/GenBank/DDBJ whole genome shotgun (WGS) entry which is preliminary data.</text>
</comment>
<dbReference type="InterPro" id="IPR004344">
    <property type="entry name" value="TTL/TTLL_fam"/>
</dbReference>
<dbReference type="GO" id="GO:0036064">
    <property type="term" value="C:ciliary basal body"/>
    <property type="evidence" value="ECO:0007669"/>
    <property type="project" value="TreeGrafter"/>
</dbReference>
<evidence type="ECO:0000256" key="2">
    <source>
        <dbReference type="ARBA" id="ARBA00022741"/>
    </source>
</evidence>
<dbReference type="GO" id="GO:0005524">
    <property type="term" value="F:ATP binding"/>
    <property type="evidence" value="ECO:0007669"/>
    <property type="project" value="UniProtKB-KW"/>
</dbReference>
<dbReference type="PROSITE" id="PS51221">
    <property type="entry name" value="TTL"/>
    <property type="match status" value="1"/>
</dbReference>
<feature type="non-terminal residue" evidence="4">
    <location>
        <position position="74"/>
    </location>
</feature>
<evidence type="ECO:0000313" key="5">
    <source>
        <dbReference type="Proteomes" id="UP000681722"/>
    </source>
</evidence>
<evidence type="ECO:0000313" key="4">
    <source>
        <dbReference type="EMBL" id="CAF4660433.1"/>
    </source>
</evidence>
<keyword evidence="1" id="KW-0436">Ligase</keyword>
<keyword evidence="3" id="KW-0067">ATP-binding</keyword>
<organism evidence="4 5">
    <name type="scientific">Didymodactylos carnosus</name>
    <dbReference type="NCBI Taxonomy" id="1234261"/>
    <lineage>
        <taxon>Eukaryota</taxon>
        <taxon>Metazoa</taxon>
        <taxon>Spiralia</taxon>
        <taxon>Gnathifera</taxon>
        <taxon>Rotifera</taxon>
        <taxon>Eurotatoria</taxon>
        <taxon>Bdelloidea</taxon>
        <taxon>Philodinida</taxon>
        <taxon>Philodinidae</taxon>
        <taxon>Didymodactylos</taxon>
    </lineage>
</organism>
<accession>A0A8S2ZZW3</accession>
<dbReference type="OrthoDB" id="202825at2759"/>
<sequence length="74" mass="8844">RFASRKYSSSVKSLSDRFMHLTNYSINRYNSEYKSNNDHGACTGHKWSLKALWTYLKKRDVDIVDVWERIKDLI</sequence>
<dbReference type="Proteomes" id="UP000681722">
    <property type="component" value="Unassembled WGS sequence"/>
</dbReference>
<feature type="non-terminal residue" evidence="4">
    <location>
        <position position="1"/>
    </location>
</feature>
<dbReference type="GO" id="GO:0015631">
    <property type="term" value="F:tubulin binding"/>
    <property type="evidence" value="ECO:0007669"/>
    <property type="project" value="TreeGrafter"/>
</dbReference>
<dbReference type="GO" id="GO:0000226">
    <property type="term" value="P:microtubule cytoskeleton organization"/>
    <property type="evidence" value="ECO:0007669"/>
    <property type="project" value="TreeGrafter"/>
</dbReference>
<evidence type="ECO:0000256" key="3">
    <source>
        <dbReference type="ARBA" id="ARBA00022840"/>
    </source>
</evidence>
<dbReference type="PANTHER" id="PTHR12241">
    <property type="entry name" value="TUBULIN POLYGLUTAMYLASE"/>
    <property type="match status" value="1"/>
</dbReference>
<name>A0A8S2ZZW3_9BILA</name>
<dbReference type="PANTHER" id="PTHR12241:SF162">
    <property type="entry name" value="TUBULIN MONOGLUTAMYLASE TTLL4"/>
    <property type="match status" value="1"/>
</dbReference>